<dbReference type="RefSeq" id="WP_136140705.1">
    <property type="nucleotide sequence ID" value="NZ_CP039247.1"/>
</dbReference>
<organism evidence="1 2">
    <name type="scientific">Corynebacterium endometrii</name>
    <dbReference type="NCBI Taxonomy" id="2488819"/>
    <lineage>
        <taxon>Bacteria</taxon>
        <taxon>Bacillati</taxon>
        <taxon>Actinomycetota</taxon>
        <taxon>Actinomycetes</taxon>
        <taxon>Mycobacteriales</taxon>
        <taxon>Corynebacteriaceae</taxon>
        <taxon>Corynebacterium</taxon>
    </lineage>
</organism>
<sequence length="93" mass="10647">MSSCTNNGGCNCSHEEVQALICELLDNCSCSDRAREIRARLAECTACHEHLEHEEYIRSMVRNCCGGDRAPEHLRERISFQIRMTQVEVRYNG</sequence>
<gene>
    <name evidence="1" type="primary">rshA</name>
    <name evidence="1" type="ORF">CENDO_02980</name>
</gene>
<protein>
    <submittedName>
        <fullName evidence="1">Anti-sigma factor RshA</fullName>
    </submittedName>
</protein>
<name>A0A4P7QGI5_9CORY</name>
<dbReference type="AlphaFoldDB" id="A0A4P7QGI5"/>
<proteinExistence type="predicted"/>
<dbReference type="Proteomes" id="UP000296352">
    <property type="component" value="Chromosome"/>
</dbReference>
<keyword evidence="2" id="KW-1185">Reference proteome</keyword>
<dbReference type="EMBL" id="CP039247">
    <property type="protein sequence ID" value="QCB27894.1"/>
    <property type="molecule type" value="Genomic_DNA"/>
</dbReference>
<reference evidence="1 2" key="1">
    <citation type="submission" date="2019-04" db="EMBL/GenBank/DDBJ databases">
        <title>Corynebacterium endometrii sp. nov., isolated from the uterus of a cow with endometritis.</title>
        <authorList>
            <person name="Ballas P."/>
            <person name="Ruckert C."/>
            <person name="Wagener K."/>
            <person name="Drillich M."/>
            <person name="Kaempfer P."/>
            <person name="Busse H.-J."/>
            <person name="Ehling-Schulz M."/>
        </authorList>
    </citation>
    <scope>NUCLEOTIDE SEQUENCE [LARGE SCALE GENOMIC DNA]</scope>
    <source>
        <strain evidence="1 2">LMM-1653</strain>
    </source>
</reference>
<dbReference type="KEGG" id="cee:CENDO_02980"/>
<accession>A0A4P7QGI5</accession>
<dbReference type="OrthoDB" id="3267840at2"/>
<evidence type="ECO:0000313" key="1">
    <source>
        <dbReference type="EMBL" id="QCB27894.1"/>
    </source>
</evidence>
<evidence type="ECO:0000313" key="2">
    <source>
        <dbReference type="Proteomes" id="UP000296352"/>
    </source>
</evidence>